<accession>A0A0P6YN22</accession>
<dbReference type="PANTHER" id="PTHR37302:SF3">
    <property type="entry name" value="DAMAGE-INDUCIBLE PROTEIN DINB"/>
    <property type="match status" value="1"/>
</dbReference>
<dbReference type="AlphaFoldDB" id="A0A0P6YN22"/>
<organism evidence="4 5">
    <name type="scientific">Herpetosiphon geysericola</name>
    <dbReference type="NCBI Taxonomy" id="70996"/>
    <lineage>
        <taxon>Bacteria</taxon>
        <taxon>Bacillati</taxon>
        <taxon>Chloroflexota</taxon>
        <taxon>Chloroflexia</taxon>
        <taxon>Herpetosiphonales</taxon>
        <taxon>Herpetosiphonaceae</taxon>
        <taxon>Herpetosiphon</taxon>
    </lineage>
</organism>
<reference evidence="4 5" key="1">
    <citation type="submission" date="2015-07" db="EMBL/GenBank/DDBJ databases">
        <title>Whole genome sequence of Herpetosiphon geysericola DSM 7119.</title>
        <authorList>
            <person name="Hemp J."/>
            <person name="Ward L.M."/>
            <person name="Pace L.A."/>
            <person name="Fischer W.W."/>
        </authorList>
    </citation>
    <scope>NUCLEOTIDE SEQUENCE [LARGE SCALE GENOMIC DNA]</scope>
    <source>
        <strain evidence="4 5">DSM 7119</strain>
    </source>
</reference>
<evidence type="ECO:0008006" key="6">
    <source>
        <dbReference type="Google" id="ProtNLM"/>
    </source>
</evidence>
<evidence type="ECO:0000256" key="1">
    <source>
        <dbReference type="ARBA" id="ARBA00008635"/>
    </source>
</evidence>
<sequence length="163" mass="18865">MNVAAFRHFYEYHFAENRQLLENYVAQLSDEQFVQEVVYSLGSVRNQLVHLMSVDQTWFSGLRGIEFPEPLDPNAFPNLATLRSYWAGVEAMMREYLANLQDADLQTKPLDGEDENLIVWQVLLQVVNHGTDHRAQVLRMCHDFGVKTSSQDYIFYVYANPSA</sequence>
<gene>
    <name evidence="4" type="ORF">SE18_01275</name>
</gene>
<keyword evidence="2 3" id="KW-0479">Metal-binding</keyword>
<dbReference type="Gene3D" id="1.20.120.450">
    <property type="entry name" value="dinb family like domain"/>
    <property type="match status" value="1"/>
</dbReference>
<proteinExistence type="inferred from homology"/>
<evidence type="ECO:0000256" key="3">
    <source>
        <dbReference type="PIRSR" id="PIRSR607837-1"/>
    </source>
</evidence>
<comment type="caution">
    <text evidence="4">The sequence shown here is derived from an EMBL/GenBank/DDBJ whole genome shotgun (WGS) entry which is preliminary data.</text>
</comment>
<dbReference type="GO" id="GO:0046872">
    <property type="term" value="F:metal ion binding"/>
    <property type="evidence" value="ECO:0007669"/>
    <property type="project" value="UniProtKB-KW"/>
</dbReference>
<dbReference type="PANTHER" id="PTHR37302">
    <property type="entry name" value="SLR1116 PROTEIN"/>
    <property type="match status" value="1"/>
</dbReference>
<evidence type="ECO:0000313" key="4">
    <source>
        <dbReference type="EMBL" id="KPL91654.1"/>
    </source>
</evidence>
<dbReference type="InterPro" id="IPR007837">
    <property type="entry name" value="DinB"/>
</dbReference>
<dbReference type="PATRIC" id="fig|70996.4.peg.655"/>
<keyword evidence="5" id="KW-1185">Reference proteome</keyword>
<feature type="binding site" evidence="3">
    <location>
        <position position="133"/>
    </location>
    <ligand>
        <name>a divalent metal cation</name>
        <dbReference type="ChEBI" id="CHEBI:60240"/>
    </ligand>
</feature>
<dbReference type="EMBL" id="LGKP01000004">
    <property type="protein sequence ID" value="KPL91654.1"/>
    <property type="molecule type" value="Genomic_DNA"/>
</dbReference>
<evidence type="ECO:0000313" key="5">
    <source>
        <dbReference type="Proteomes" id="UP000050277"/>
    </source>
</evidence>
<dbReference type="Pfam" id="PF05163">
    <property type="entry name" value="DinB"/>
    <property type="match status" value="1"/>
</dbReference>
<dbReference type="SUPFAM" id="SSF109854">
    <property type="entry name" value="DinB/YfiT-like putative metalloenzymes"/>
    <property type="match status" value="1"/>
</dbReference>
<name>A0A0P6YN22_9CHLR</name>
<feature type="binding site" evidence="3">
    <location>
        <position position="129"/>
    </location>
    <ligand>
        <name>a divalent metal cation</name>
        <dbReference type="ChEBI" id="CHEBI:60240"/>
    </ligand>
</feature>
<dbReference type="STRING" id="70996.SE18_01275"/>
<dbReference type="Proteomes" id="UP000050277">
    <property type="component" value="Unassembled WGS sequence"/>
</dbReference>
<protein>
    <recommendedName>
        <fullName evidence="6">Damage-inducible protein DinB</fullName>
    </recommendedName>
</protein>
<feature type="binding site" evidence="3">
    <location>
        <position position="50"/>
    </location>
    <ligand>
        <name>a divalent metal cation</name>
        <dbReference type="ChEBI" id="CHEBI:60240"/>
    </ligand>
</feature>
<dbReference type="InterPro" id="IPR034660">
    <property type="entry name" value="DinB/YfiT-like"/>
</dbReference>
<comment type="similarity">
    <text evidence="1">Belongs to the DinB family.</text>
</comment>
<evidence type="ECO:0000256" key="2">
    <source>
        <dbReference type="ARBA" id="ARBA00022723"/>
    </source>
</evidence>